<keyword evidence="9" id="KW-1185">Reference proteome</keyword>
<dbReference type="Pfam" id="PF01061">
    <property type="entry name" value="ABC2_membrane"/>
    <property type="match status" value="1"/>
</dbReference>
<reference evidence="8 9" key="1">
    <citation type="submission" date="2015-02" db="EMBL/GenBank/DDBJ databases">
        <authorList>
            <person name="Ju K.-S."/>
            <person name="Doroghazi J.R."/>
            <person name="Metcalf W."/>
        </authorList>
    </citation>
    <scope>NUCLEOTIDE SEQUENCE [LARGE SCALE GENOMIC DNA]</scope>
    <source>
        <strain evidence="8 9">NRRL B-16140</strain>
    </source>
</reference>
<dbReference type="GO" id="GO:0140359">
    <property type="term" value="F:ABC-type transporter activity"/>
    <property type="evidence" value="ECO:0007669"/>
    <property type="project" value="InterPro"/>
</dbReference>
<evidence type="ECO:0000256" key="1">
    <source>
        <dbReference type="ARBA" id="ARBA00004141"/>
    </source>
</evidence>
<feature type="transmembrane region" description="Helical" evidence="6">
    <location>
        <begin position="79"/>
        <end position="103"/>
    </location>
</feature>
<sequence>MTTTSLDRSEQRETEGKPRVTTISLDRGVRHGLSLAWRGILKIRKNPEQLADVTIAPIIFLVMFTYLFGGALAGNTDAYLQMLVPGVLVMNILQASMTAGVQLNTDVSKGVFDRFRAMPIARSAPLIGAVLADIVRYVVCIAVLLVVATIMGFRVQTGPVELLIAIGLALVFGLCFCWASVFVGMLLKTPGAVQGMMFVLIMPLTFGSNVFVGTSTMPGWLKAWADISPVSLLADALRGLLNGGPIAGPLTGSLIWMVAAVAVFFPLATWAYRRRV</sequence>
<feature type="domain" description="ABC transmembrane type-2" evidence="7">
    <location>
        <begin position="48"/>
        <end position="275"/>
    </location>
</feature>
<dbReference type="STRING" id="68170.GCA_000974445_08258"/>
<dbReference type="EMBL" id="JYJG01000393">
    <property type="protein sequence ID" value="KJK41268.1"/>
    <property type="molecule type" value="Genomic_DNA"/>
</dbReference>
<evidence type="ECO:0000313" key="8">
    <source>
        <dbReference type="EMBL" id="KJK41268.1"/>
    </source>
</evidence>
<gene>
    <name evidence="8" type="ORF">UK23_39905</name>
</gene>
<dbReference type="eggNOG" id="COG0842">
    <property type="taxonomic scope" value="Bacteria"/>
</dbReference>
<dbReference type="InterPro" id="IPR013525">
    <property type="entry name" value="ABC2_TM"/>
</dbReference>
<dbReference type="PROSITE" id="PS51012">
    <property type="entry name" value="ABC_TM2"/>
    <property type="match status" value="1"/>
</dbReference>
<evidence type="ECO:0000259" key="7">
    <source>
        <dbReference type="PROSITE" id="PS51012"/>
    </source>
</evidence>
<dbReference type="GO" id="GO:0046677">
    <property type="term" value="P:response to antibiotic"/>
    <property type="evidence" value="ECO:0007669"/>
    <property type="project" value="UniProtKB-KW"/>
</dbReference>
<feature type="transmembrane region" description="Helical" evidence="6">
    <location>
        <begin position="254"/>
        <end position="272"/>
    </location>
</feature>
<keyword evidence="6" id="KW-0813">Transport</keyword>
<comment type="subcellular location">
    <subcellularLocation>
        <location evidence="6">Cell membrane</location>
        <topology evidence="6">Multi-pass membrane protein</topology>
    </subcellularLocation>
    <subcellularLocation>
        <location evidence="1">Membrane</location>
        <topology evidence="1">Multi-pass membrane protein</topology>
    </subcellularLocation>
</comment>
<keyword evidence="6" id="KW-1003">Cell membrane</keyword>
<feature type="transmembrane region" description="Helical" evidence="6">
    <location>
        <begin position="162"/>
        <end position="187"/>
    </location>
</feature>
<dbReference type="InterPro" id="IPR047817">
    <property type="entry name" value="ABC2_TM_bact-type"/>
</dbReference>
<dbReference type="OrthoDB" id="8988363at2"/>
<dbReference type="RefSeq" id="WP_045316996.1">
    <property type="nucleotide sequence ID" value="NZ_JYJG01000393.1"/>
</dbReference>
<evidence type="ECO:0000256" key="6">
    <source>
        <dbReference type="RuleBase" id="RU361157"/>
    </source>
</evidence>
<keyword evidence="3 6" id="KW-1133">Transmembrane helix</keyword>
<dbReference type="PANTHER" id="PTHR43229">
    <property type="entry name" value="NODULATION PROTEIN J"/>
    <property type="match status" value="1"/>
</dbReference>
<comment type="similarity">
    <text evidence="6">Belongs to the ABC-2 integral membrane protein family.</text>
</comment>
<protein>
    <recommendedName>
        <fullName evidence="6">Transport permease protein</fullName>
    </recommendedName>
</protein>
<organism evidence="8 9">
    <name type="scientific">Lentzea aerocolonigenes</name>
    <name type="common">Lechevalieria aerocolonigenes</name>
    <name type="synonym">Saccharothrix aerocolonigenes</name>
    <dbReference type="NCBI Taxonomy" id="68170"/>
    <lineage>
        <taxon>Bacteria</taxon>
        <taxon>Bacillati</taxon>
        <taxon>Actinomycetota</taxon>
        <taxon>Actinomycetes</taxon>
        <taxon>Pseudonocardiales</taxon>
        <taxon>Pseudonocardiaceae</taxon>
        <taxon>Lentzea</taxon>
    </lineage>
</organism>
<evidence type="ECO:0000313" key="9">
    <source>
        <dbReference type="Proteomes" id="UP000033393"/>
    </source>
</evidence>
<dbReference type="PIRSF" id="PIRSF006648">
    <property type="entry name" value="DrrB"/>
    <property type="match status" value="1"/>
</dbReference>
<dbReference type="PANTHER" id="PTHR43229:SF2">
    <property type="entry name" value="NODULATION PROTEIN J"/>
    <property type="match status" value="1"/>
</dbReference>
<keyword evidence="5" id="KW-0046">Antibiotic resistance</keyword>
<dbReference type="InterPro" id="IPR000412">
    <property type="entry name" value="ABC_2_transport"/>
</dbReference>
<feature type="transmembrane region" description="Helical" evidence="6">
    <location>
        <begin position="50"/>
        <end position="73"/>
    </location>
</feature>
<dbReference type="Proteomes" id="UP000033393">
    <property type="component" value="Unassembled WGS sequence"/>
</dbReference>
<accession>A0A0F0GIV8</accession>
<feature type="transmembrane region" description="Helical" evidence="6">
    <location>
        <begin position="199"/>
        <end position="221"/>
    </location>
</feature>
<comment type="caution">
    <text evidence="8">The sequence shown here is derived from an EMBL/GenBank/DDBJ whole genome shotgun (WGS) entry which is preliminary data.</text>
</comment>
<evidence type="ECO:0000256" key="3">
    <source>
        <dbReference type="ARBA" id="ARBA00022989"/>
    </source>
</evidence>
<evidence type="ECO:0000256" key="5">
    <source>
        <dbReference type="ARBA" id="ARBA00023251"/>
    </source>
</evidence>
<proteinExistence type="inferred from homology"/>
<name>A0A0F0GIV8_LENAE</name>
<feature type="transmembrane region" description="Helical" evidence="6">
    <location>
        <begin position="124"/>
        <end position="150"/>
    </location>
</feature>
<evidence type="ECO:0000256" key="2">
    <source>
        <dbReference type="ARBA" id="ARBA00022692"/>
    </source>
</evidence>
<keyword evidence="4 6" id="KW-0472">Membrane</keyword>
<evidence type="ECO:0000256" key="4">
    <source>
        <dbReference type="ARBA" id="ARBA00023136"/>
    </source>
</evidence>
<dbReference type="GO" id="GO:0043190">
    <property type="term" value="C:ATP-binding cassette (ABC) transporter complex"/>
    <property type="evidence" value="ECO:0007669"/>
    <property type="project" value="InterPro"/>
</dbReference>
<dbReference type="InterPro" id="IPR051784">
    <property type="entry name" value="Nod_factor_ABC_transporter"/>
</dbReference>
<dbReference type="PATRIC" id="fig|68170.10.peg.690"/>
<keyword evidence="2 6" id="KW-0812">Transmembrane</keyword>
<dbReference type="AlphaFoldDB" id="A0A0F0GIV8"/>